<proteinExistence type="predicted"/>
<keyword evidence="2" id="KW-1185">Reference proteome</keyword>
<evidence type="ECO:0000313" key="2">
    <source>
        <dbReference type="Proteomes" id="UP000653644"/>
    </source>
</evidence>
<name>A0ABQ3DC41_9ACTN</name>
<dbReference type="EMBL" id="BMVN01000130">
    <property type="protein sequence ID" value="GHA77875.1"/>
    <property type="molecule type" value="Genomic_DNA"/>
</dbReference>
<protein>
    <submittedName>
        <fullName evidence="1">Uncharacterized protein</fullName>
    </submittedName>
</protein>
<reference evidence="2" key="1">
    <citation type="journal article" date="2019" name="Int. J. Syst. Evol. Microbiol.">
        <title>The Global Catalogue of Microorganisms (GCM) 10K type strain sequencing project: providing services to taxonomists for standard genome sequencing and annotation.</title>
        <authorList>
            <consortium name="The Broad Institute Genomics Platform"/>
            <consortium name="The Broad Institute Genome Sequencing Center for Infectious Disease"/>
            <person name="Wu L."/>
            <person name="Ma J."/>
        </authorList>
    </citation>
    <scope>NUCLEOTIDE SEQUENCE [LARGE SCALE GENOMIC DNA]</scope>
    <source>
        <strain evidence="2">JCM 4733</strain>
    </source>
</reference>
<sequence>MTSTRPDGALRPTAGALRLVEARTTRPRTVGITSYAQAVTVNCPCLAPSLERGLTRWTVYEAVGDGEAVEAEVFGAGVQTAECVRAAAARRHGSLVCENIVLLNVADDAMTWPHWALKNLYGPVGLMFGKFREGEEDTDRRGLCIPAPPVAFMPVRVAVRPRDPRFLAATPDLAHAVANAVDDGRVVLAGMPQEWKDVKRWAQRLLLKR</sequence>
<gene>
    <name evidence="1" type="ORF">GCM10010345_94230</name>
</gene>
<dbReference type="Proteomes" id="UP000653644">
    <property type="component" value="Unassembled WGS sequence"/>
</dbReference>
<accession>A0ABQ3DC41</accession>
<comment type="caution">
    <text evidence="1">The sequence shown here is derived from an EMBL/GenBank/DDBJ whole genome shotgun (WGS) entry which is preliminary data.</text>
</comment>
<organism evidence="1 2">
    <name type="scientific">Streptomyces canarius</name>
    <dbReference type="NCBI Taxonomy" id="285453"/>
    <lineage>
        <taxon>Bacteria</taxon>
        <taxon>Bacillati</taxon>
        <taxon>Actinomycetota</taxon>
        <taxon>Actinomycetes</taxon>
        <taxon>Kitasatosporales</taxon>
        <taxon>Streptomycetaceae</taxon>
        <taxon>Streptomyces</taxon>
    </lineage>
</organism>
<evidence type="ECO:0000313" key="1">
    <source>
        <dbReference type="EMBL" id="GHA77875.1"/>
    </source>
</evidence>
<dbReference type="RefSeq" id="WP_189895290.1">
    <property type="nucleotide sequence ID" value="NZ_BMVN01000130.1"/>
</dbReference>